<dbReference type="Gene3D" id="2.160.20.80">
    <property type="entry name" value="E3 ubiquitin-protein ligase SopA"/>
    <property type="match status" value="1"/>
</dbReference>
<accession>A0AAV9DBZ3</accession>
<name>A0AAV9DBZ3_ACOCL</name>
<dbReference type="Pfam" id="PF04646">
    <property type="entry name" value="DUF604"/>
    <property type="match status" value="1"/>
</dbReference>
<dbReference type="AlphaFoldDB" id="A0AAV9DBZ3"/>
<proteinExistence type="predicted"/>
<comment type="caution">
    <text evidence="2">The sequence shown here is derived from an EMBL/GenBank/DDBJ whole genome shotgun (WGS) entry which is preliminary data.</text>
</comment>
<protein>
    <submittedName>
        <fullName evidence="2">Uncharacterized protein</fullName>
    </submittedName>
</protein>
<evidence type="ECO:0000313" key="2">
    <source>
        <dbReference type="EMBL" id="KAK1298530.1"/>
    </source>
</evidence>
<dbReference type="Pfam" id="PF00805">
    <property type="entry name" value="Pentapeptide"/>
    <property type="match status" value="1"/>
</dbReference>
<feature type="region of interest" description="Disordered" evidence="1">
    <location>
        <begin position="1"/>
        <end position="21"/>
    </location>
</feature>
<feature type="compositionally biased region" description="Low complexity" evidence="1">
    <location>
        <begin position="1"/>
        <end position="14"/>
    </location>
</feature>
<feature type="compositionally biased region" description="Pro residues" evidence="1">
    <location>
        <begin position="35"/>
        <end position="45"/>
    </location>
</feature>
<dbReference type="InterPro" id="IPR006740">
    <property type="entry name" value="DUF604"/>
</dbReference>
<dbReference type="Gene3D" id="3.90.550.50">
    <property type="match status" value="1"/>
</dbReference>
<feature type="region of interest" description="Disordered" evidence="1">
    <location>
        <begin position="34"/>
        <end position="69"/>
    </location>
</feature>
<organism evidence="2 3">
    <name type="scientific">Acorus calamus</name>
    <name type="common">Sweet flag</name>
    <dbReference type="NCBI Taxonomy" id="4465"/>
    <lineage>
        <taxon>Eukaryota</taxon>
        <taxon>Viridiplantae</taxon>
        <taxon>Streptophyta</taxon>
        <taxon>Embryophyta</taxon>
        <taxon>Tracheophyta</taxon>
        <taxon>Spermatophyta</taxon>
        <taxon>Magnoliopsida</taxon>
        <taxon>Liliopsida</taxon>
        <taxon>Acoraceae</taxon>
        <taxon>Acorus</taxon>
    </lineage>
</organism>
<dbReference type="PANTHER" id="PTHR10811">
    <property type="entry name" value="FRINGE-RELATED"/>
    <property type="match status" value="1"/>
</dbReference>
<reference evidence="2" key="1">
    <citation type="journal article" date="2023" name="Nat. Commun.">
        <title>Diploid and tetraploid genomes of Acorus and the evolution of monocots.</title>
        <authorList>
            <person name="Ma L."/>
            <person name="Liu K.W."/>
            <person name="Li Z."/>
            <person name="Hsiao Y.Y."/>
            <person name="Qi Y."/>
            <person name="Fu T."/>
            <person name="Tang G.D."/>
            <person name="Zhang D."/>
            <person name="Sun W.H."/>
            <person name="Liu D.K."/>
            <person name="Li Y."/>
            <person name="Chen G.Z."/>
            <person name="Liu X.D."/>
            <person name="Liao X.Y."/>
            <person name="Jiang Y.T."/>
            <person name="Yu X."/>
            <person name="Hao Y."/>
            <person name="Huang J."/>
            <person name="Zhao X.W."/>
            <person name="Ke S."/>
            <person name="Chen Y.Y."/>
            <person name="Wu W.L."/>
            <person name="Hsu J.L."/>
            <person name="Lin Y.F."/>
            <person name="Huang M.D."/>
            <person name="Li C.Y."/>
            <person name="Huang L."/>
            <person name="Wang Z.W."/>
            <person name="Zhao X."/>
            <person name="Zhong W.Y."/>
            <person name="Peng D.H."/>
            <person name="Ahmad S."/>
            <person name="Lan S."/>
            <person name="Zhang J.S."/>
            <person name="Tsai W.C."/>
            <person name="Van de Peer Y."/>
            <person name="Liu Z.J."/>
        </authorList>
    </citation>
    <scope>NUCLEOTIDE SEQUENCE</scope>
    <source>
        <strain evidence="2">CP</strain>
    </source>
</reference>
<keyword evidence="3" id="KW-1185">Reference proteome</keyword>
<sequence>MAAAASALNVSSSSLKPQLPPRFRRNSITILCSFSPPPPAHPPKPNLSVSSNPLKQTREAPDRTSPSPLVQTLASAGAAAALIAASLCLVDPALAFKGGGPYGSEVTRGQDLTGKDFSGKSLIKQDFKTANFKGAKLLGASFFDADLTGADLSDADLRGVDFSLANVAKANLSNSNLEGALATGNTSFKGTIITGAGTHETQTWVPPKMIPSFNKINPSSFKSLAVIGLVFYSIYTTFLSNHPCCRLSEFMLDQSRIRVHPPDPTTPTTNVTHLVFGIAGSSRTWAKRRPYVDLWWRPNATRGHVWLDRTPDEWPASSPPYKVNSDLRRFKKYDRHGHPATLRQVYMIKEAFDAVGAVGEAAVEEPRWLVMVDDDTVVFVENLVEVLNKYDHRGYFYLGGVSECVSQAATHSFELAFGGAGFAMSWPLARGFSRIADECLKRYPDLYGGDHVTMACVSELGVSVTHHPGFHQFDLRGDISGYLSAHPKAPLLTFHHVDVLDPIFPSMDRLSSFRHLMSAAAADSSRLLQQSFCYHNNNTTWSFSLSFGYSVHLYEKLIPPSVLRLPIQTFKPWRGWTKPFFMFNVREHSVVNDPCEAPHVFFFESVVRGGGGVVSTYVRRGPRGVAACRNHSAEGVSRVRVFTPENRLEHVGRRRECCKVSIGSDMVAEIRVKTCGTYETLI</sequence>
<dbReference type="Proteomes" id="UP001180020">
    <property type="component" value="Unassembled WGS sequence"/>
</dbReference>
<dbReference type="InterPro" id="IPR001646">
    <property type="entry name" value="5peptide_repeat"/>
</dbReference>
<evidence type="ECO:0000256" key="1">
    <source>
        <dbReference type="SAM" id="MobiDB-lite"/>
    </source>
</evidence>
<dbReference type="FunFam" id="3.90.550.50:FF:000061">
    <property type="entry name" value="AT4g00300 protein"/>
    <property type="match status" value="1"/>
</dbReference>
<gene>
    <name evidence="2" type="ORF">QJS10_CPB14g01631</name>
</gene>
<reference evidence="2" key="2">
    <citation type="submission" date="2023-06" db="EMBL/GenBank/DDBJ databases">
        <authorList>
            <person name="Ma L."/>
            <person name="Liu K.-W."/>
            <person name="Li Z."/>
            <person name="Hsiao Y.-Y."/>
            <person name="Qi Y."/>
            <person name="Fu T."/>
            <person name="Tang G."/>
            <person name="Zhang D."/>
            <person name="Sun W.-H."/>
            <person name="Liu D.-K."/>
            <person name="Li Y."/>
            <person name="Chen G.-Z."/>
            <person name="Liu X.-D."/>
            <person name="Liao X.-Y."/>
            <person name="Jiang Y.-T."/>
            <person name="Yu X."/>
            <person name="Hao Y."/>
            <person name="Huang J."/>
            <person name="Zhao X.-W."/>
            <person name="Ke S."/>
            <person name="Chen Y.-Y."/>
            <person name="Wu W.-L."/>
            <person name="Hsu J.-L."/>
            <person name="Lin Y.-F."/>
            <person name="Huang M.-D."/>
            <person name="Li C.-Y."/>
            <person name="Huang L."/>
            <person name="Wang Z.-W."/>
            <person name="Zhao X."/>
            <person name="Zhong W.-Y."/>
            <person name="Peng D.-H."/>
            <person name="Ahmad S."/>
            <person name="Lan S."/>
            <person name="Zhang J.-S."/>
            <person name="Tsai W.-C."/>
            <person name="Van De Peer Y."/>
            <person name="Liu Z.-J."/>
        </authorList>
    </citation>
    <scope>NUCLEOTIDE SEQUENCE</scope>
    <source>
        <strain evidence="2">CP</strain>
        <tissue evidence="2">Leaves</tissue>
    </source>
</reference>
<dbReference type="EMBL" id="JAUJYO010000014">
    <property type="protein sequence ID" value="KAK1298530.1"/>
    <property type="molecule type" value="Genomic_DNA"/>
</dbReference>
<evidence type="ECO:0000313" key="3">
    <source>
        <dbReference type="Proteomes" id="UP001180020"/>
    </source>
</evidence>
<dbReference type="SUPFAM" id="SSF141571">
    <property type="entry name" value="Pentapeptide repeat-like"/>
    <property type="match status" value="1"/>
</dbReference>